<evidence type="ECO:0000313" key="18">
    <source>
        <dbReference type="Proteomes" id="UP000664521"/>
    </source>
</evidence>
<gene>
    <name evidence="17" type="ORF">HETSPECPRED_010020</name>
</gene>
<dbReference type="Gene3D" id="3.20.20.80">
    <property type="entry name" value="Glycosidases"/>
    <property type="match status" value="1"/>
</dbReference>
<feature type="region of interest" description="Disordered" evidence="14">
    <location>
        <begin position="350"/>
        <end position="380"/>
    </location>
</feature>
<comment type="caution">
    <text evidence="17">The sequence shown here is derived from an EMBL/GenBank/DDBJ whole genome shotgun (WGS) entry which is preliminary data.</text>
</comment>
<evidence type="ECO:0000256" key="13">
    <source>
        <dbReference type="RuleBase" id="RU361153"/>
    </source>
</evidence>
<feature type="compositionally biased region" description="Acidic residues" evidence="14">
    <location>
        <begin position="544"/>
        <end position="561"/>
    </location>
</feature>
<comment type="similarity">
    <text evidence="2 13">Belongs to the glycosyl hydrolase 5 (cellulase A) family.</text>
</comment>
<dbReference type="PROSITE" id="PS00659">
    <property type="entry name" value="GLYCOSYL_HYDROL_F5"/>
    <property type="match status" value="1"/>
</dbReference>
<comment type="catalytic activity">
    <reaction evidence="1">
        <text>Endohydrolysis of (1-&gt;4)-beta-D-glucosidic linkages in cellulose, lichenin and cereal beta-D-glucans.</text>
        <dbReference type="EC" id="3.2.1.4"/>
    </reaction>
</comment>
<dbReference type="OrthoDB" id="5823761at2759"/>
<evidence type="ECO:0000313" key="17">
    <source>
        <dbReference type="EMBL" id="CAF9936128.1"/>
    </source>
</evidence>
<evidence type="ECO:0000256" key="7">
    <source>
        <dbReference type="ARBA" id="ARBA00023277"/>
    </source>
</evidence>
<evidence type="ECO:0000256" key="2">
    <source>
        <dbReference type="ARBA" id="ARBA00005641"/>
    </source>
</evidence>
<dbReference type="GO" id="GO:0008810">
    <property type="term" value="F:cellulase activity"/>
    <property type="evidence" value="ECO:0007669"/>
    <property type="project" value="UniProtKB-EC"/>
</dbReference>
<evidence type="ECO:0000259" key="16">
    <source>
        <dbReference type="Pfam" id="PF00150"/>
    </source>
</evidence>
<feature type="region of interest" description="Disordered" evidence="14">
    <location>
        <begin position="505"/>
        <end position="561"/>
    </location>
</feature>
<evidence type="ECO:0000256" key="1">
    <source>
        <dbReference type="ARBA" id="ARBA00000966"/>
    </source>
</evidence>
<feature type="domain" description="Glycoside hydrolase family 5" evidence="16">
    <location>
        <begin position="57"/>
        <end position="308"/>
    </location>
</feature>
<evidence type="ECO:0000256" key="4">
    <source>
        <dbReference type="ARBA" id="ARBA00022729"/>
    </source>
</evidence>
<proteinExistence type="inferred from homology"/>
<evidence type="ECO:0000256" key="15">
    <source>
        <dbReference type="SAM" id="SignalP"/>
    </source>
</evidence>
<keyword evidence="18" id="KW-1185">Reference proteome</keyword>
<dbReference type="PANTHER" id="PTHR34142:SF5">
    <property type="entry name" value="CBM1 DOMAIN-CONTAINING PROTEIN"/>
    <property type="match status" value="1"/>
</dbReference>
<keyword evidence="7" id="KW-0119">Carbohydrate metabolism</keyword>
<evidence type="ECO:0000256" key="3">
    <source>
        <dbReference type="ARBA" id="ARBA00012601"/>
    </source>
</evidence>
<evidence type="ECO:0000256" key="6">
    <source>
        <dbReference type="ARBA" id="ARBA00023001"/>
    </source>
</evidence>
<comment type="function">
    <text evidence="11">Endoglucanase (EG) that cleaves the internal beta-1,4-glucosidic bonds in cellulose. The degradation of cellulose involves an interplay between different cellulolytic enzymes. Hydrolysis starts with EGs, which cut internal glycosidic linkages to reduce the polymerization degree of the substrate and creates new chain ends for exocellobiohydrolases (CBHs). The CBH release the disaccharide cellobiose from the non-reducing end of the cellulose polymer chain. Finally, beta-1,4-glucosidases hydrolyze the cellobiose and other short cello-oligosaccharides into glucose units.</text>
</comment>
<accession>A0A8H3IWX6</accession>
<reference evidence="17" key="1">
    <citation type="submission" date="2021-03" db="EMBL/GenBank/DDBJ databases">
        <authorList>
            <person name="Tagirdzhanova G."/>
        </authorList>
    </citation>
    <scope>NUCLEOTIDE SEQUENCE</scope>
</reference>
<evidence type="ECO:0000256" key="12">
    <source>
        <dbReference type="ARBA" id="ARBA00074271"/>
    </source>
</evidence>
<feature type="chain" id="PRO_5034932619" description="Endoglucanase EG-II" evidence="15">
    <location>
        <begin position="21"/>
        <end position="561"/>
    </location>
</feature>
<keyword evidence="8" id="KW-0873">Pyrrolidone carboxylic acid</keyword>
<organism evidence="17 18">
    <name type="scientific">Heterodermia speciosa</name>
    <dbReference type="NCBI Taxonomy" id="116794"/>
    <lineage>
        <taxon>Eukaryota</taxon>
        <taxon>Fungi</taxon>
        <taxon>Dikarya</taxon>
        <taxon>Ascomycota</taxon>
        <taxon>Pezizomycotina</taxon>
        <taxon>Lecanoromycetes</taxon>
        <taxon>OSLEUM clade</taxon>
        <taxon>Lecanoromycetidae</taxon>
        <taxon>Caliciales</taxon>
        <taxon>Physciaceae</taxon>
        <taxon>Heterodermia</taxon>
    </lineage>
</organism>
<dbReference type="AlphaFoldDB" id="A0A8H3IWX6"/>
<dbReference type="PANTHER" id="PTHR34142">
    <property type="entry name" value="ENDO-BETA-1,4-GLUCANASE A"/>
    <property type="match status" value="1"/>
</dbReference>
<protein>
    <recommendedName>
        <fullName evidence="12">Endoglucanase EG-II</fullName>
        <ecNumber evidence="3">3.2.1.4</ecNumber>
    </recommendedName>
</protein>
<dbReference type="SUPFAM" id="SSF51445">
    <property type="entry name" value="(Trans)glycosidases"/>
    <property type="match status" value="1"/>
</dbReference>
<dbReference type="FunFam" id="3.20.20.80:FF:000124">
    <property type="entry name" value="Exported cellulase"/>
    <property type="match status" value="1"/>
</dbReference>
<keyword evidence="10" id="KW-0624">Polysaccharide degradation</keyword>
<keyword evidence="6" id="KW-0136">Cellulose degradation</keyword>
<keyword evidence="4 15" id="KW-0732">Signal</keyword>
<name>A0A8H3IWX6_9LECA</name>
<keyword evidence="5 13" id="KW-0378">Hydrolase</keyword>
<dbReference type="GO" id="GO:0030245">
    <property type="term" value="P:cellulose catabolic process"/>
    <property type="evidence" value="ECO:0007669"/>
    <property type="project" value="UniProtKB-KW"/>
</dbReference>
<dbReference type="Proteomes" id="UP000664521">
    <property type="component" value="Unassembled WGS sequence"/>
</dbReference>
<evidence type="ECO:0000256" key="10">
    <source>
        <dbReference type="ARBA" id="ARBA00023326"/>
    </source>
</evidence>
<dbReference type="Pfam" id="PF00150">
    <property type="entry name" value="Cellulase"/>
    <property type="match status" value="1"/>
</dbReference>
<feature type="signal peptide" evidence="15">
    <location>
        <begin position="1"/>
        <end position="20"/>
    </location>
</feature>
<dbReference type="EC" id="3.2.1.4" evidence="3"/>
<evidence type="ECO:0000256" key="8">
    <source>
        <dbReference type="ARBA" id="ARBA00023283"/>
    </source>
</evidence>
<evidence type="ECO:0000256" key="14">
    <source>
        <dbReference type="SAM" id="MobiDB-lite"/>
    </source>
</evidence>
<dbReference type="EMBL" id="CAJPDS010000089">
    <property type="protein sequence ID" value="CAF9936128.1"/>
    <property type="molecule type" value="Genomic_DNA"/>
</dbReference>
<evidence type="ECO:0000256" key="11">
    <source>
        <dbReference type="ARBA" id="ARBA00059691"/>
    </source>
</evidence>
<feature type="compositionally biased region" description="Low complexity" evidence="14">
    <location>
        <begin position="353"/>
        <end position="369"/>
    </location>
</feature>
<dbReference type="InterPro" id="IPR017853">
    <property type="entry name" value="GH"/>
</dbReference>
<evidence type="ECO:0000256" key="5">
    <source>
        <dbReference type="ARBA" id="ARBA00022801"/>
    </source>
</evidence>
<dbReference type="InterPro" id="IPR001547">
    <property type="entry name" value="Glyco_hydro_5"/>
</dbReference>
<sequence>MLSNILAGSVVALSIGKTYAAGYAWSGVNMGGFDFGCTTDGTCDLSKVVIPLHQYQGNDGAGQMQHFTKNDGLNAFRLPVGWQFLVNNELGGTLDSTAMTKYDALVQACLDTGAYCIIDIHNYARWNGEIIGQGGPKDSDFASLWGQLATKYAKQTKVVMGIVNEPHDIPDMTIWATSVQAAVTAIRKAGATEHTILLPGTGYTSAESFVSSGSGPALAKVTNADGSIDNLVFDVHKYLDSDNSGTHAACVGNDISAAFAPLATWLRQEKRQALLSEIGGGSSTASCMTDVCQVADYLNENSDVYLGMLGWAAGSFDPTSYVLSLTPTQSGTTWTDQPLLTKCFADKFGGSSGNPSTTPTGSDTGSETTAPDTPTSSQTQYLGGILPHFSSIAAAQSAAASSTFPAAETSSNAALGGGLDNFGGNGGAAAITSSSSTTSAMVQMPTGTNMPVPVGAVSSWAFHNTSTAIVPAGTGIPVPVSTTPGGFQPTTLQTVVVSSSQSVPSAVVGTEPGSSGGGAAVWGAKGPKPVAGTGGSLDNLGSSGEEEDDDECDWVEDDEES</sequence>
<keyword evidence="9 13" id="KW-0326">Glycosidase</keyword>
<evidence type="ECO:0000256" key="9">
    <source>
        <dbReference type="ARBA" id="ARBA00023295"/>
    </source>
</evidence>
<dbReference type="InterPro" id="IPR018087">
    <property type="entry name" value="Glyco_hydro_5_CS"/>
</dbReference>
<feature type="compositionally biased region" description="Polar residues" evidence="14">
    <location>
        <begin position="370"/>
        <end position="380"/>
    </location>
</feature>